<dbReference type="AlphaFoldDB" id="A0A0E9NRS8"/>
<sequence>MASIPRLSRSILLTPLRTFTSTPLRLLPSSNPTTSTSEDKPEQTGTQKVEEEAAKEEGLSGEEKVERELPNEGAS</sequence>
<feature type="compositionally biased region" description="Low complexity" evidence="1">
    <location>
        <begin position="21"/>
        <end position="36"/>
    </location>
</feature>
<name>A0A0E9NRS8_SAICN</name>
<dbReference type="EMBL" id="BACD03000071">
    <property type="protein sequence ID" value="GAO52488.1"/>
    <property type="molecule type" value="Genomic_DNA"/>
</dbReference>
<protein>
    <submittedName>
        <fullName evidence="2">Uncharacterized protein</fullName>
    </submittedName>
</protein>
<dbReference type="Proteomes" id="UP000033140">
    <property type="component" value="Unassembled WGS sequence"/>
</dbReference>
<evidence type="ECO:0000313" key="2">
    <source>
        <dbReference type="EMBL" id="GAO52488.1"/>
    </source>
</evidence>
<reference evidence="2 3" key="1">
    <citation type="journal article" date="2011" name="J. Gen. Appl. Microbiol.">
        <title>Draft genome sequencing of the enigmatic yeast Saitoella complicata.</title>
        <authorList>
            <person name="Nishida H."/>
            <person name="Hamamoto M."/>
            <person name="Sugiyama J."/>
        </authorList>
    </citation>
    <scope>NUCLEOTIDE SEQUENCE [LARGE SCALE GENOMIC DNA]</scope>
    <source>
        <strain evidence="2 3">NRRL Y-17804</strain>
    </source>
</reference>
<evidence type="ECO:0000313" key="3">
    <source>
        <dbReference type="Proteomes" id="UP000033140"/>
    </source>
</evidence>
<keyword evidence="3" id="KW-1185">Reference proteome</keyword>
<feature type="region of interest" description="Disordered" evidence="1">
    <location>
        <begin position="21"/>
        <end position="75"/>
    </location>
</feature>
<evidence type="ECO:0000256" key="1">
    <source>
        <dbReference type="SAM" id="MobiDB-lite"/>
    </source>
</evidence>
<gene>
    <name evidence="2" type="ORF">G7K_6563-t1</name>
</gene>
<organism evidence="2 3">
    <name type="scientific">Saitoella complicata (strain BCRC 22490 / CBS 7301 / JCM 7358 / NBRC 10748 / NRRL Y-17804)</name>
    <dbReference type="NCBI Taxonomy" id="698492"/>
    <lineage>
        <taxon>Eukaryota</taxon>
        <taxon>Fungi</taxon>
        <taxon>Dikarya</taxon>
        <taxon>Ascomycota</taxon>
        <taxon>Taphrinomycotina</taxon>
        <taxon>Taphrinomycotina incertae sedis</taxon>
        <taxon>Saitoella</taxon>
    </lineage>
</organism>
<reference evidence="2 3" key="3">
    <citation type="journal article" date="2015" name="Genome Announc.">
        <title>Draft Genome Sequence of the Archiascomycetous Yeast Saitoella complicata.</title>
        <authorList>
            <person name="Yamauchi K."/>
            <person name="Kondo S."/>
            <person name="Hamamoto M."/>
            <person name="Takahashi Y."/>
            <person name="Ogura Y."/>
            <person name="Hayashi T."/>
            <person name="Nishida H."/>
        </authorList>
    </citation>
    <scope>NUCLEOTIDE SEQUENCE [LARGE SCALE GENOMIC DNA]</scope>
    <source>
        <strain evidence="2 3">NRRL Y-17804</strain>
    </source>
</reference>
<feature type="compositionally biased region" description="Basic and acidic residues" evidence="1">
    <location>
        <begin position="37"/>
        <end position="75"/>
    </location>
</feature>
<comment type="caution">
    <text evidence="2">The sequence shown here is derived from an EMBL/GenBank/DDBJ whole genome shotgun (WGS) entry which is preliminary data.</text>
</comment>
<proteinExistence type="predicted"/>
<reference evidence="2 3" key="2">
    <citation type="journal article" date="2014" name="J. Gen. Appl. Microbiol.">
        <title>The early diverging ascomycetous budding yeast Saitoella complicata has three histone deacetylases belonging to the Clr6, Hos2, and Rpd3 lineages.</title>
        <authorList>
            <person name="Nishida H."/>
            <person name="Matsumoto T."/>
            <person name="Kondo S."/>
            <person name="Hamamoto M."/>
            <person name="Yoshikawa H."/>
        </authorList>
    </citation>
    <scope>NUCLEOTIDE SEQUENCE [LARGE SCALE GENOMIC DNA]</scope>
    <source>
        <strain evidence="2 3">NRRL Y-17804</strain>
    </source>
</reference>
<accession>A0A0E9NRS8</accession>